<accession>A0ABN6NE55</accession>
<proteinExistence type="predicted"/>
<keyword evidence="3" id="KW-1185">Reference proteome</keyword>
<feature type="region of interest" description="Disordered" evidence="1">
    <location>
        <begin position="198"/>
        <end position="293"/>
    </location>
</feature>
<evidence type="ECO:0000256" key="1">
    <source>
        <dbReference type="SAM" id="MobiDB-lite"/>
    </source>
</evidence>
<organism evidence="2 3">
    <name type="scientific">Anaeromyxobacter paludicola</name>
    <dbReference type="NCBI Taxonomy" id="2918171"/>
    <lineage>
        <taxon>Bacteria</taxon>
        <taxon>Pseudomonadati</taxon>
        <taxon>Myxococcota</taxon>
        <taxon>Myxococcia</taxon>
        <taxon>Myxococcales</taxon>
        <taxon>Cystobacterineae</taxon>
        <taxon>Anaeromyxobacteraceae</taxon>
        <taxon>Anaeromyxobacter</taxon>
    </lineage>
</organism>
<feature type="region of interest" description="Disordered" evidence="1">
    <location>
        <begin position="1"/>
        <end position="98"/>
    </location>
</feature>
<evidence type="ECO:0000313" key="3">
    <source>
        <dbReference type="Proteomes" id="UP001162734"/>
    </source>
</evidence>
<dbReference type="EMBL" id="AP025592">
    <property type="protein sequence ID" value="BDG10786.1"/>
    <property type="molecule type" value="Genomic_DNA"/>
</dbReference>
<protein>
    <submittedName>
        <fullName evidence="2">Uncharacterized protein</fullName>
    </submittedName>
</protein>
<feature type="compositionally biased region" description="Basic and acidic residues" evidence="1">
    <location>
        <begin position="38"/>
        <end position="61"/>
    </location>
</feature>
<evidence type="ECO:0000313" key="2">
    <source>
        <dbReference type="EMBL" id="BDG10786.1"/>
    </source>
</evidence>
<feature type="compositionally biased region" description="Basic and acidic residues" evidence="1">
    <location>
        <begin position="215"/>
        <end position="244"/>
    </location>
</feature>
<name>A0ABN6NE55_9BACT</name>
<gene>
    <name evidence="2" type="ORF">AMPC_38990</name>
</gene>
<sequence length="293" mass="32302">MPSPLLPVPKLDRSDTVDTPAVPLLHEDDRAIGTLRSGELDATRERPASRTDRRDGARDGDVLEPAPRVLAALHQTDRPILDERDEHLGLDSGRPARRHLQLRPGARHDARRHFAPRLARGGLDGGSRALFLAPDEVDRTADHQLRRVDASRREPARVSLLPPREGPGREGIAPSEPVPVVHVLRERDDPHTGDRLVAKQAAQGSVCRRTGRAPFRGEELDEHRHARGVRRSDGAGQRRRDRGDQPLPGQAPCARSRTGLGAAHAEVAHTVEYAERSAPLQHPSSRGSEEEHR</sequence>
<feature type="compositionally biased region" description="Basic and acidic residues" evidence="1">
    <location>
        <begin position="75"/>
        <end position="89"/>
    </location>
</feature>
<feature type="compositionally biased region" description="Basic and acidic residues" evidence="1">
    <location>
        <begin position="266"/>
        <end position="275"/>
    </location>
</feature>
<dbReference type="Proteomes" id="UP001162734">
    <property type="component" value="Chromosome"/>
</dbReference>
<reference evidence="3" key="1">
    <citation type="journal article" date="2022" name="Int. J. Syst. Evol. Microbiol.">
        <title>Anaeromyxobacter oryzae sp. nov., Anaeromyxobacter diazotrophicus sp. nov. and Anaeromyxobacter paludicola sp. nov., isolated from paddy soils.</title>
        <authorList>
            <person name="Itoh H."/>
            <person name="Xu Z."/>
            <person name="Mise K."/>
            <person name="Masuda Y."/>
            <person name="Ushijima N."/>
            <person name="Hayakawa C."/>
            <person name="Shiratori Y."/>
            <person name="Senoo K."/>
        </authorList>
    </citation>
    <scope>NUCLEOTIDE SEQUENCE [LARGE SCALE GENOMIC DNA]</scope>
    <source>
        <strain evidence="3">Red630</strain>
    </source>
</reference>
<feature type="region of interest" description="Disordered" evidence="1">
    <location>
        <begin position="149"/>
        <end position="178"/>
    </location>
</feature>